<feature type="transmembrane region" description="Helical" evidence="2">
    <location>
        <begin position="14"/>
        <end position="37"/>
    </location>
</feature>
<name>A0A4V2JQL1_9BACT</name>
<evidence type="ECO:0000256" key="2">
    <source>
        <dbReference type="SAM" id="Phobius"/>
    </source>
</evidence>
<comment type="caution">
    <text evidence="3">The sequence shown here is derived from an EMBL/GenBank/DDBJ whole genome shotgun (WGS) entry which is preliminary data.</text>
</comment>
<keyword evidence="2" id="KW-1133">Transmembrane helix</keyword>
<feature type="coiled-coil region" evidence="1">
    <location>
        <begin position="54"/>
        <end position="81"/>
    </location>
</feature>
<protein>
    <submittedName>
        <fullName evidence="3">Uncharacterized protein</fullName>
    </submittedName>
</protein>
<evidence type="ECO:0000313" key="4">
    <source>
        <dbReference type="Proteomes" id="UP000292583"/>
    </source>
</evidence>
<keyword evidence="1" id="KW-0175">Coiled coil</keyword>
<dbReference type="RefSeq" id="WP_131186505.1">
    <property type="nucleotide sequence ID" value="NZ_JAENKU010000003.1"/>
</dbReference>
<organism evidence="3 4">
    <name type="scientific">Campylobacter novaezeelandiae</name>
    <dbReference type="NCBI Taxonomy" id="2267891"/>
    <lineage>
        <taxon>Bacteria</taxon>
        <taxon>Pseudomonadati</taxon>
        <taxon>Campylobacterota</taxon>
        <taxon>Epsilonproteobacteria</taxon>
        <taxon>Campylobacterales</taxon>
        <taxon>Campylobacteraceae</taxon>
        <taxon>Campylobacter</taxon>
    </lineage>
</organism>
<accession>A0A4V2JQL1</accession>
<evidence type="ECO:0000313" key="3">
    <source>
        <dbReference type="EMBL" id="TBR81472.1"/>
    </source>
</evidence>
<evidence type="ECO:0000256" key="1">
    <source>
        <dbReference type="SAM" id="Coils"/>
    </source>
</evidence>
<keyword evidence="2" id="KW-0812">Transmembrane</keyword>
<reference evidence="3 4" key="1">
    <citation type="submission" date="2018-07" db="EMBL/GenBank/DDBJ databases">
        <title>Campylobacter zealandensis sp. nov., isolated from birds and water in New Zealand.</title>
        <authorList>
            <person name="Wilkinson D.A."/>
            <person name="Biggs P.J."/>
            <person name="French N.P."/>
            <person name="Midwinter A.C."/>
        </authorList>
    </citation>
    <scope>NUCLEOTIDE SEQUENCE [LARGE SCALE GENOMIC DNA]</scope>
    <source>
        <strain evidence="3 4">B423b</strain>
    </source>
</reference>
<gene>
    <name evidence="3" type="ORF">DU473_03070</name>
</gene>
<sequence length="174" mass="20441">MKDKSFEEIDVLKLLIYSFSFITICTGLILFLLLPILKEYKEIVAKENIQNSSLASTNKELKASEDKLNLLRKENNISLEQFKRQFDVQNFVNFTKNYFQNVKIKSLDTNQSIPYLKEHLLIQANIKNPRILYNFIDHLKQYKNLIQIDYPLTLKADDKDIAVSFPVKIYFANP</sequence>
<dbReference type="EMBL" id="QPGR01000004">
    <property type="protein sequence ID" value="TBR81472.1"/>
    <property type="molecule type" value="Genomic_DNA"/>
</dbReference>
<keyword evidence="4" id="KW-1185">Reference proteome</keyword>
<dbReference type="AlphaFoldDB" id="A0A4V2JQL1"/>
<keyword evidence="2" id="KW-0472">Membrane</keyword>
<proteinExistence type="predicted"/>
<dbReference type="Proteomes" id="UP000292583">
    <property type="component" value="Unassembled WGS sequence"/>
</dbReference>
<dbReference type="OrthoDB" id="5372846at2"/>